<feature type="region of interest" description="Disordered" evidence="1">
    <location>
        <begin position="347"/>
        <end position="367"/>
    </location>
</feature>
<reference evidence="2" key="2">
    <citation type="submission" date="2022-01" db="EMBL/GenBank/DDBJ databases">
        <authorList>
            <person name="Yamashiro T."/>
            <person name="Shiraishi A."/>
            <person name="Satake H."/>
            <person name="Nakayama K."/>
        </authorList>
    </citation>
    <scope>NUCLEOTIDE SEQUENCE</scope>
</reference>
<organism evidence="2 3">
    <name type="scientific">Tanacetum coccineum</name>
    <dbReference type="NCBI Taxonomy" id="301880"/>
    <lineage>
        <taxon>Eukaryota</taxon>
        <taxon>Viridiplantae</taxon>
        <taxon>Streptophyta</taxon>
        <taxon>Embryophyta</taxon>
        <taxon>Tracheophyta</taxon>
        <taxon>Spermatophyta</taxon>
        <taxon>Magnoliopsida</taxon>
        <taxon>eudicotyledons</taxon>
        <taxon>Gunneridae</taxon>
        <taxon>Pentapetalae</taxon>
        <taxon>asterids</taxon>
        <taxon>campanulids</taxon>
        <taxon>Asterales</taxon>
        <taxon>Asteraceae</taxon>
        <taxon>Asteroideae</taxon>
        <taxon>Anthemideae</taxon>
        <taxon>Anthemidinae</taxon>
        <taxon>Tanacetum</taxon>
    </lineage>
</organism>
<dbReference type="EMBL" id="BQNB010008802">
    <property type="protein sequence ID" value="GJS54494.1"/>
    <property type="molecule type" value="Genomic_DNA"/>
</dbReference>
<feature type="compositionally biased region" description="Basic and acidic residues" evidence="1">
    <location>
        <begin position="602"/>
        <end position="614"/>
    </location>
</feature>
<keyword evidence="3" id="KW-1185">Reference proteome</keyword>
<comment type="caution">
    <text evidence="2">The sequence shown here is derived from an EMBL/GenBank/DDBJ whole genome shotgun (WGS) entry which is preliminary data.</text>
</comment>
<protein>
    <submittedName>
        <fullName evidence="2">Uncharacterized protein</fullName>
    </submittedName>
</protein>
<evidence type="ECO:0000256" key="1">
    <source>
        <dbReference type="SAM" id="MobiDB-lite"/>
    </source>
</evidence>
<feature type="region of interest" description="Disordered" evidence="1">
    <location>
        <begin position="18"/>
        <end position="41"/>
    </location>
</feature>
<feature type="region of interest" description="Disordered" evidence="1">
    <location>
        <begin position="589"/>
        <end position="629"/>
    </location>
</feature>
<name>A0ABQ4WNR5_9ASTR</name>
<sequence>MTLKKLSERQLQIQQCKVREVQSSVTSSGDETSSRIVSDEETKKKELEAHYGFMAKIQEVLPAESSSTHTPLEQVQNNDEKNVFANEREHSEKHATECADERAALANLIVNLTLDTEENKTVLKALGEATSSRDSCLTALQTKQTKLEKYTALNDRTIVNQKHDELVKKSLLTRSQFEGQLKEKNPYDTSDPANKFCPNGEETVTLEKESRSKNWIKQNVTCSYLHSLSDLNANTELQCLYLHKVKECECLALKISKQTESVNKEVHNNLTGEQYHEIQDLKAQMQDKNIAISELKKLIENCKGKSVETQFNKPSVVRQPNAQRIPKPSNLPQIRKQAVRNTNVIAPGPSRNCPKHVSHQSPREKVGSNDMVHNYYLEKAKKSAQLQKDKEVNGKPSMIDPARLPNTANGNKAFLKFKMDLQCPTCKKCLYSANHDECVLEYLSRLNPRASTQNKDAKSHKTTKRYMPVEKSSASKKPERQIPTGHRFSNKKTTTVPEKTMTPRSCLRWQPTGRILKTVCLRWVPTGKLLNSCRVVRLGINPMIQPEPEDLPKDNPKLEIAVLRVILFSIHNDEWKSFQCHHQTALRYKGSKSRSQSMKEQAYNEDKDQEHSSLNDKSNLTDLMKECHQ</sequence>
<gene>
    <name evidence="2" type="ORF">Tco_0627856</name>
</gene>
<feature type="region of interest" description="Disordered" evidence="1">
    <location>
        <begin position="450"/>
        <end position="502"/>
    </location>
</feature>
<evidence type="ECO:0000313" key="3">
    <source>
        <dbReference type="Proteomes" id="UP001151760"/>
    </source>
</evidence>
<evidence type="ECO:0000313" key="2">
    <source>
        <dbReference type="EMBL" id="GJS54494.1"/>
    </source>
</evidence>
<accession>A0ABQ4WNR5</accession>
<dbReference type="Proteomes" id="UP001151760">
    <property type="component" value="Unassembled WGS sequence"/>
</dbReference>
<reference evidence="2" key="1">
    <citation type="journal article" date="2022" name="Int. J. Mol. Sci.">
        <title>Draft Genome of Tanacetum Coccineum: Genomic Comparison of Closely Related Tanacetum-Family Plants.</title>
        <authorList>
            <person name="Yamashiro T."/>
            <person name="Shiraishi A."/>
            <person name="Nakayama K."/>
            <person name="Satake H."/>
        </authorList>
    </citation>
    <scope>NUCLEOTIDE SEQUENCE</scope>
</reference>
<proteinExistence type="predicted"/>